<comment type="caution">
    <text evidence="2">The sequence shown here is derived from an EMBL/GenBank/DDBJ whole genome shotgun (WGS) entry which is preliminary data.</text>
</comment>
<evidence type="ECO:0000256" key="1">
    <source>
        <dbReference type="SAM" id="MobiDB-lite"/>
    </source>
</evidence>
<dbReference type="InterPro" id="IPR022385">
    <property type="entry name" value="Rhs_assc_core"/>
</dbReference>
<feature type="region of interest" description="Disordered" evidence="1">
    <location>
        <begin position="240"/>
        <end position="261"/>
    </location>
</feature>
<dbReference type="AlphaFoldDB" id="A0A7W2PTF3"/>
<evidence type="ECO:0000313" key="2">
    <source>
        <dbReference type="EMBL" id="MBA6060096.1"/>
    </source>
</evidence>
<accession>A0A7W2PTF3</accession>
<name>A0A7W2PTF3_9PSED</name>
<dbReference type="Proteomes" id="UP000556620">
    <property type="component" value="Unassembled WGS sequence"/>
</dbReference>
<gene>
    <name evidence="2" type="ORF">H4C44_13005</name>
</gene>
<organism evidence="2 3">
    <name type="scientific">Pseudomonas juntendi</name>
    <dbReference type="NCBI Taxonomy" id="2666183"/>
    <lineage>
        <taxon>Bacteria</taxon>
        <taxon>Pseudomonadati</taxon>
        <taxon>Pseudomonadota</taxon>
        <taxon>Gammaproteobacteria</taxon>
        <taxon>Pseudomonadales</taxon>
        <taxon>Pseudomonadaceae</taxon>
        <taxon>Pseudomonas</taxon>
    </lineage>
</organism>
<protein>
    <submittedName>
        <fullName evidence="2">RHS repeat-associated core domain-containing protein</fullName>
    </submittedName>
</protein>
<sequence length="322" mass="35733">MFMSPAPYTREAGRQLFYCNGKIATELSGDARWRLLQANGLVLAQQNHRSSGLPSMLAACDQQRSVLSIYERKRQEAQAYSPYGHHIQGSGLPSLLAFNGERPDAITERYHLGNGYRHFSPVMMRFCSPDSWSPFGAGGFNAYAYCAGDPTNRTDPTGHFWGIGKLFRGIFGKKSKAPKQAKIGVPVAKTNPTQDNRTNSKGQKVTPTAEGINPFEQLTDSEINQQLELWNQFGATRESSRQASSSVGSESSLVSSAPTTRPITAYMKRRMAQDKLNRQRAIDRDLELLDPLLQIQAAGHGSPENLAEIGRLQDNIRKWVEN</sequence>
<feature type="compositionally biased region" description="Low complexity" evidence="1">
    <location>
        <begin position="241"/>
        <end position="257"/>
    </location>
</feature>
<feature type="compositionally biased region" description="Polar residues" evidence="1">
    <location>
        <begin position="190"/>
        <end position="206"/>
    </location>
</feature>
<dbReference type="EMBL" id="JACGCU010000019">
    <property type="protein sequence ID" value="MBA6060096.1"/>
    <property type="molecule type" value="Genomic_DNA"/>
</dbReference>
<feature type="region of interest" description="Disordered" evidence="1">
    <location>
        <begin position="189"/>
        <end position="208"/>
    </location>
</feature>
<proteinExistence type="predicted"/>
<evidence type="ECO:0000313" key="3">
    <source>
        <dbReference type="Proteomes" id="UP000556620"/>
    </source>
</evidence>
<dbReference type="NCBIfam" id="TIGR03696">
    <property type="entry name" value="Rhs_assc_core"/>
    <property type="match status" value="1"/>
</dbReference>
<reference evidence="2 3" key="1">
    <citation type="submission" date="2020-07" db="EMBL/GenBank/DDBJ databases">
        <title>Diversity of carbapenemase encoding genes among Pseudomonas putida group clinical isolates in a tertiary Brazilian hospital.</title>
        <authorList>
            <person name="Alberto-Lei F."/>
            <person name="Nodari C.S."/>
            <person name="Streling A.P."/>
            <person name="Paulino J.T."/>
            <person name="Bessa-Neto F.O."/>
            <person name="Cayo R."/>
            <person name="Gales A.C."/>
        </authorList>
    </citation>
    <scope>NUCLEOTIDE SEQUENCE [LARGE SCALE GENOMIC DNA]</scope>
    <source>
        <strain evidence="2 3">14535</strain>
    </source>
</reference>
<dbReference type="SUPFAM" id="SSF56399">
    <property type="entry name" value="ADP-ribosylation"/>
    <property type="match status" value="1"/>
</dbReference>
<dbReference type="Gene3D" id="2.180.10.10">
    <property type="entry name" value="RHS repeat-associated core"/>
    <property type="match status" value="1"/>
</dbReference>